<organism evidence="8 9">
    <name type="scientific">Symbiobacterium thermophilum (strain DSM 24528 / JCM 14929 / IAM 14863 / T)</name>
    <dbReference type="NCBI Taxonomy" id="292459"/>
    <lineage>
        <taxon>Bacteria</taxon>
        <taxon>Bacillati</taxon>
        <taxon>Bacillota</taxon>
        <taxon>Clostridia</taxon>
        <taxon>Eubacteriales</taxon>
        <taxon>Symbiobacteriaceae</taxon>
        <taxon>Symbiobacterium</taxon>
    </lineage>
</organism>
<proteinExistence type="inferred from homology"/>
<feature type="compositionally biased region" description="Low complexity" evidence="7">
    <location>
        <begin position="10"/>
        <end position="33"/>
    </location>
</feature>
<gene>
    <name evidence="8" type="ordered locus">STH255</name>
</gene>
<feature type="region of interest" description="Disordered" evidence="7">
    <location>
        <begin position="1"/>
        <end position="37"/>
    </location>
</feature>
<reference evidence="8 9" key="1">
    <citation type="journal article" date="2004" name="Nucleic Acids Res.">
        <title>Genome sequence of Symbiobacterium thermophilum, an uncultivable bacterium that depends on microbial commensalism.</title>
        <authorList>
            <person name="Ueda K."/>
            <person name="Yamashita A."/>
            <person name="Ishikawa J."/>
            <person name="Shimada M."/>
            <person name="Watsuji T."/>
            <person name="Morimura K."/>
            <person name="Ikeda H."/>
            <person name="Hattori M."/>
            <person name="Beppu T."/>
        </authorList>
    </citation>
    <scope>NUCLEOTIDE SEQUENCE [LARGE SCALE GENOMIC DNA]</scope>
    <source>
        <strain evidence="9">T / IAM 14863</strain>
    </source>
</reference>
<dbReference type="InterPro" id="IPR004872">
    <property type="entry name" value="Lipoprotein_NlpA"/>
</dbReference>
<dbReference type="STRING" id="292459.STH255"/>
<dbReference type="PANTHER" id="PTHR30429">
    <property type="entry name" value="D-METHIONINE-BINDING LIPOPROTEIN METQ"/>
    <property type="match status" value="1"/>
</dbReference>
<comment type="subcellular location">
    <subcellularLocation>
        <location evidence="1">Membrane</location>
        <topology evidence="1">Lipid-anchor</topology>
    </subcellularLocation>
</comment>
<dbReference type="eggNOG" id="COG1464">
    <property type="taxonomic scope" value="Bacteria"/>
</dbReference>
<keyword evidence="4" id="KW-0564">Palmitate</keyword>
<evidence type="ECO:0000256" key="1">
    <source>
        <dbReference type="ARBA" id="ARBA00004635"/>
    </source>
</evidence>
<evidence type="ECO:0000256" key="3">
    <source>
        <dbReference type="ARBA" id="ARBA00023136"/>
    </source>
</evidence>
<dbReference type="AlphaFoldDB" id="Q67SV3"/>
<dbReference type="Gene3D" id="3.40.190.10">
    <property type="entry name" value="Periplasmic binding protein-like II"/>
    <property type="match status" value="2"/>
</dbReference>
<dbReference type="EMBL" id="AP006840">
    <property type="protein sequence ID" value="BAD39240.1"/>
    <property type="molecule type" value="Genomic_DNA"/>
</dbReference>
<evidence type="ECO:0000256" key="2">
    <source>
        <dbReference type="ARBA" id="ARBA00022729"/>
    </source>
</evidence>
<evidence type="ECO:0000256" key="4">
    <source>
        <dbReference type="ARBA" id="ARBA00023139"/>
    </source>
</evidence>
<comment type="similarity">
    <text evidence="6">Belongs to the nlpA lipoprotein family.</text>
</comment>
<protein>
    <recommendedName>
        <fullName evidence="6">Lipoprotein</fullName>
    </recommendedName>
</protein>
<dbReference type="Proteomes" id="UP000000417">
    <property type="component" value="Chromosome"/>
</dbReference>
<keyword evidence="2" id="KW-0732">Signal</keyword>
<keyword evidence="3" id="KW-0472">Membrane</keyword>
<dbReference type="PIRSF" id="PIRSF002854">
    <property type="entry name" value="MetQ"/>
    <property type="match status" value="1"/>
</dbReference>
<sequence>MLAGCGGAKGSPAQGEQPAQQAPAQDQGQVQGPEQTQEPVTLTVGATVTPHSEILEFIKDKAEAEGIKLDIVVFTDYVQPNLALADGSLDANYFQHVPYLEQFSADRGLDLVSVGPVHLEPLGLYALELTSLDQLPDGATVSIPDDPTNAGRALKLLADHGLIELKEGVGVKATPNDIVANPKSLKIEMLQAEFLPRSLQDVDAAVINTNYYLDAAKNLGVKANVLARESAENNPYANIVAVRRGDENRPEIKKLMELLQSEAVARFINENYDGAVVPAF</sequence>
<dbReference type="KEGG" id="sth:STH255"/>
<dbReference type="GO" id="GO:0016020">
    <property type="term" value="C:membrane"/>
    <property type="evidence" value="ECO:0007669"/>
    <property type="project" value="UniProtKB-SubCell"/>
</dbReference>
<evidence type="ECO:0000313" key="8">
    <source>
        <dbReference type="EMBL" id="BAD39240.1"/>
    </source>
</evidence>
<name>Q67SV3_SYMTH</name>
<dbReference type="CDD" id="cd13597">
    <property type="entry name" value="PBP2_lipoprotein_Tp32"/>
    <property type="match status" value="1"/>
</dbReference>
<keyword evidence="9" id="KW-1185">Reference proteome</keyword>
<evidence type="ECO:0000313" key="9">
    <source>
        <dbReference type="Proteomes" id="UP000000417"/>
    </source>
</evidence>
<dbReference type="HOGENOM" id="CLU_067080_0_0_9"/>
<dbReference type="Pfam" id="PF03180">
    <property type="entry name" value="Lipoprotein_9"/>
    <property type="match status" value="1"/>
</dbReference>
<keyword evidence="5 6" id="KW-0449">Lipoprotein</keyword>
<dbReference type="PANTHER" id="PTHR30429:SF0">
    <property type="entry name" value="METHIONINE-BINDING LIPOPROTEIN METQ"/>
    <property type="match status" value="1"/>
</dbReference>
<evidence type="ECO:0000256" key="6">
    <source>
        <dbReference type="PIRNR" id="PIRNR002854"/>
    </source>
</evidence>
<accession>Q67SV3</accession>
<dbReference type="SUPFAM" id="SSF53850">
    <property type="entry name" value="Periplasmic binding protein-like II"/>
    <property type="match status" value="1"/>
</dbReference>
<evidence type="ECO:0000256" key="7">
    <source>
        <dbReference type="SAM" id="MobiDB-lite"/>
    </source>
</evidence>
<evidence type="ECO:0000256" key="5">
    <source>
        <dbReference type="ARBA" id="ARBA00023288"/>
    </source>
</evidence>